<evidence type="ECO:0000313" key="5">
    <source>
        <dbReference type="EMBL" id="KXG29007.1"/>
    </source>
</evidence>
<dbReference type="Gene3D" id="3.40.50.300">
    <property type="entry name" value="P-loop containing nucleotide triphosphate hydrolases"/>
    <property type="match status" value="1"/>
</dbReference>
<dbReference type="Proteomes" id="UP000000768">
    <property type="component" value="Chromosome 5"/>
</dbReference>
<dbReference type="EMBL" id="CM000764">
    <property type="protein sequence ID" value="KXG29007.1"/>
    <property type="molecule type" value="Genomic_DNA"/>
</dbReference>
<evidence type="ECO:0000256" key="2">
    <source>
        <dbReference type="ARBA" id="ARBA00022821"/>
    </source>
</evidence>
<name>A0A1B6PTM2_SORBI</name>
<dbReference type="GO" id="GO:0043531">
    <property type="term" value="F:ADP binding"/>
    <property type="evidence" value="ECO:0007669"/>
    <property type="project" value="InterPro"/>
</dbReference>
<dbReference type="Gene3D" id="1.10.10.10">
    <property type="entry name" value="Winged helix-like DNA-binding domain superfamily/Winged helix DNA-binding domain"/>
    <property type="match status" value="1"/>
</dbReference>
<dbReference type="Gramene" id="KXG29007">
    <property type="protein sequence ID" value="KXG29007"/>
    <property type="gene ID" value="SORBI_3005G197400"/>
</dbReference>
<sequence length="359" mass="40734">MKSLREKLRKIEKEIAIFDFKKGSSNNNEQPYDVRETTSYLPEEPVGRDEEKQEIINLLSANTISDELVIVAIYGLGGMGKSTLAQLVYNDAQFKKYDYRIWVYVSQDFNLNKIGSSIISQLPTKGQQNMGTQQVMKQNLDILLHDKTVLVVLDDLWEENMTELGKLRMMLHVKGSMVDVIVTTRKKEIAMEVSTGKPYNLQSLEDDKCWEIIKRSSKFELKSNQEKMEQVGLNIAKKCGGVALAAQAVGFMLRAIDDLSGWTDINNSDIWNGSSEASDVLPSLKLSYERMPPQLRICFSYCAIFPKGHNIIEDDLIQQWNALDFIEQSKGKECINKLLGMSFLQVSKLPSVCNEIILL</sequence>
<dbReference type="InterPro" id="IPR058922">
    <property type="entry name" value="WHD_DRP"/>
</dbReference>
<accession>A0A1B6PTM2</accession>
<reference evidence="5 6" key="1">
    <citation type="journal article" date="2009" name="Nature">
        <title>The Sorghum bicolor genome and the diversification of grasses.</title>
        <authorList>
            <person name="Paterson A.H."/>
            <person name="Bowers J.E."/>
            <person name="Bruggmann R."/>
            <person name="Dubchak I."/>
            <person name="Grimwood J."/>
            <person name="Gundlach H."/>
            <person name="Haberer G."/>
            <person name="Hellsten U."/>
            <person name="Mitros T."/>
            <person name="Poliakov A."/>
            <person name="Schmutz J."/>
            <person name="Spannagl M."/>
            <person name="Tang H."/>
            <person name="Wang X."/>
            <person name="Wicker T."/>
            <person name="Bharti A.K."/>
            <person name="Chapman J."/>
            <person name="Feltus F.A."/>
            <person name="Gowik U."/>
            <person name="Grigoriev I.V."/>
            <person name="Lyons E."/>
            <person name="Maher C.A."/>
            <person name="Martis M."/>
            <person name="Narechania A."/>
            <person name="Otillar R.P."/>
            <person name="Penning B.W."/>
            <person name="Salamov A.A."/>
            <person name="Wang Y."/>
            <person name="Zhang L."/>
            <person name="Carpita N.C."/>
            <person name="Freeling M."/>
            <person name="Gingle A.R."/>
            <person name="Hash C.T."/>
            <person name="Keller B."/>
            <person name="Klein P."/>
            <person name="Kresovich S."/>
            <person name="McCann M.C."/>
            <person name="Ming R."/>
            <person name="Peterson D.G."/>
            <person name="Mehboob-ur-Rahman"/>
            <person name="Ware D."/>
            <person name="Westhoff P."/>
            <person name="Mayer K.F."/>
            <person name="Messing J."/>
            <person name="Rokhsar D.S."/>
        </authorList>
    </citation>
    <scope>NUCLEOTIDE SEQUENCE [LARGE SCALE GENOMIC DNA]</scope>
    <source>
        <strain evidence="6">cv. BTx623</strain>
    </source>
</reference>
<evidence type="ECO:0000256" key="1">
    <source>
        <dbReference type="ARBA" id="ARBA00022737"/>
    </source>
</evidence>
<organism evidence="5 6">
    <name type="scientific">Sorghum bicolor</name>
    <name type="common">Sorghum</name>
    <name type="synonym">Sorghum vulgare</name>
    <dbReference type="NCBI Taxonomy" id="4558"/>
    <lineage>
        <taxon>Eukaryota</taxon>
        <taxon>Viridiplantae</taxon>
        <taxon>Streptophyta</taxon>
        <taxon>Embryophyta</taxon>
        <taxon>Tracheophyta</taxon>
        <taxon>Spermatophyta</taxon>
        <taxon>Magnoliopsida</taxon>
        <taxon>Liliopsida</taxon>
        <taxon>Poales</taxon>
        <taxon>Poaceae</taxon>
        <taxon>PACMAD clade</taxon>
        <taxon>Panicoideae</taxon>
        <taxon>Andropogonodae</taxon>
        <taxon>Andropogoneae</taxon>
        <taxon>Sorghinae</taxon>
        <taxon>Sorghum</taxon>
    </lineage>
</organism>
<dbReference type="InterPro" id="IPR002182">
    <property type="entry name" value="NB-ARC"/>
</dbReference>
<dbReference type="OMA" id="FRYCFIS"/>
<gene>
    <name evidence="5" type="ORF">SORBI_3005G197400</name>
</gene>
<dbReference type="Pfam" id="PF00931">
    <property type="entry name" value="NB-ARC"/>
    <property type="match status" value="1"/>
</dbReference>
<dbReference type="PRINTS" id="PR00364">
    <property type="entry name" value="DISEASERSIST"/>
</dbReference>
<dbReference type="eggNOG" id="KOG4658">
    <property type="taxonomic scope" value="Eukaryota"/>
</dbReference>
<dbReference type="PANTHER" id="PTHR36766:SF73">
    <property type="entry name" value="NB-ARC DOMAIN-CONTAINING PROTEIN"/>
    <property type="match status" value="1"/>
</dbReference>
<dbReference type="InterPro" id="IPR036388">
    <property type="entry name" value="WH-like_DNA-bd_sf"/>
</dbReference>
<dbReference type="AlphaFoldDB" id="A0A1B6PTM2"/>
<feature type="domain" description="NB-ARC" evidence="3">
    <location>
        <begin position="50"/>
        <end position="215"/>
    </location>
</feature>
<keyword evidence="2" id="KW-0611">Plant defense</keyword>
<dbReference type="InParanoid" id="A0A1B6PTM2"/>
<evidence type="ECO:0000259" key="4">
    <source>
        <dbReference type="Pfam" id="PF23559"/>
    </source>
</evidence>
<dbReference type="Gene3D" id="1.10.8.430">
    <property type="entry name" value="Helical domain of apoptotic protease-activating factors"/>
    <property type="match status" value="1"/>
</dbReference>
<dbReference type="SUPFAM" id="SSF52540">
    <property type="entry name" value="P-loop containing nucleoside triphosphate hydrolases"/>
    <property type="match status" value="1"/>
</dbReference>
<reference evidence="6" key="2">
    <citation type="journal article" date="2018" name="Plant J.">
        <title>The Sorghum bicolor reference genome: improved assembly, gene annotations, a transcriptome atlas, and signatures of genome organization.</title>
        <authorList>
            <person name="McCormick R.F."/>
            <person name="Truong S.K."/>
            <person name="Sreedasyam A."/>
            <person name="Jenkins J."/>
            <person name="Shu S."/>
            <person name="Sims D."/>
            <person name="Kennedy M."/>
            <person name="Amirebrahimi M."/>
            <person name="Weers B.D."/>
            <person name="McKinley B."/>
            <person name="Mattison A."/>
            <person name="Morishige D.T."/>
            <person name="Grimwood J."/>
            <person name="Schmutz J."/>
            <person name="Mullet J.E."/>
        </authorList>
    </citation>
    <scope>NUCLEOTIDE SEQUENCE [LARGE SCALE GENOMIC DNA]</scope>
    <source>
        <strain evidence="6">cv. BTx623</strain>
    </source>
</reference>
<proteinExistence type="predicted"/>
<dbReference type="Pfam" id="PF23559">
    <property type="entry name" value="WHD_DRP"/>
    <property type="match status" value="1"/>
</dbReference>
<evidence type="ECO:0000259" key="3">
    <source>
        <dbReference type="Pfam" id="PF00931"/>
    </source>
</evidence>
<feature type="domain" description="Disease resistance protein winged helix" evidence="4">
    <location>
        <begin position="304"/>
        <end position="345"/>
    </location>
</feature>
<dbReference type="PANTHER" id="PTHR36766">
    <property type="entry name" value="PLANT BROAD-SPECTRUM MILDEW RESISTANCE PROTEIN RPW8"/>
    <property type="match status" value="1"/>
</dbReference>
<protein>
    <submittedName>
        <fullName evidence="5">Uncharacterized protein</fullName>
    </submittedName>
</protein>
<keyword evidence="6" id="KW-1185">Reference proteome</keyword>
<dbReference type="InterPro" id="IPR042197">
    <property type="entry name" value="Apaf_helical"/>
</dbReference>
<dbReference type="InterPro" id="IPR027417">
    <property type="entry name" value="P-loop_NTPase"/>
</dbReference>
<evidence type="ECO:0000313" key="6">
    <source>
        <dbReference type="Proteomes" id="UP000000768"/>
    </source>
</evidence>
<keyword evidence="1" id="KW-0677">Repeat</keyword>